<gene>
    <name evidence="1" type="ORF">Tci_913667</name>
</gene>
<reference evidence="1" key="1">
    <citation type="journal article" date="2019" name="Sci. Rep.">
        <title>Draft genome of Tanacetum cinerariifolium, the natural source of mosquito coil.</title>
        <authorList>
            <person name="Yamashiro T."/>
            <person name="Shiraishi A."/>
            <person name="Satake H."/>
            <person name="Nakayama K."/>
        </authorList>
    </citation>
    <scope>NUCLEOTIDE SEQUENCE</scope>
</reference>
<accession>A0A699W7G8</accession>
<dbReference type="AlphaFoldDB" id="A0A699W7G8"/>
<sequence length="151" mass="16798">RVFPAQEVILRCQTDDQNQWKAADLFETVQSLDPVNPGAVDQRPLMNVFAQMPVDRIGLIGARLILHRRYTQHGLRAVGTAQGDDAMRAHIHLPKYVLELFQGLTGCDAVERSVGVTKAAAQTRFQYKAQIADIRACLALSLLVQQAEQYA</sequence>
<protein>
    <submittedName>
        <fullName evidence="1">Uncharacterized protein</fullName>
    </submittedName>
</protein>
<name>A0A699W7G8_TANCI</name>
<feature type="non-terminal residue" evidence="1">
    <location>
        <position position="1"/>
    </location>
</feature>
<proteinExistence type="predicted"/>
<evidence type="ECO:0000313" key="1">
    <source>
        <dbReference type="EMBL" id="GFD41698.1"/>
    </source>
</evidence>
<organism evidence="1">
    <name type="scientific">Tanacetum cinerariifolium</name>
    <name type="common">Dalmatian daisy</name>
    <name type="synonym">Chrysanthemum cinerariifolium</name>
    <dbReference type="NCBI Taxonomy" id="118510"/>
    <lineage>
        <taxon>Eukaryota</taxon>
        <taxon>Viridiplantae</taxon>
        <taxon>Streptophyta</taxon>
        <taxon>Embryophyta</taxon>
        <taxon>Tracheophyta</taxon>
        <taxon>Spermatophyta</taxon>
        <taxon>Magnoliopsida</taxon>
        <taxon>eudicotyledons</taxon>
        <taxon>Gunneridae</taxon>
        <taxon>Pentapetalae</taxon>
        <taxon>asterids</taxon>
        <taxon>campanulids</taxon>
        <taxon>Asterales</taxon>
        <taxon>Asteraceae</taxon>
        <taxon>Asteroideae</taxon>
        <taxon>Anthemideae</taxon>
        <taxon>Anthemidinae</taxon>
        <taxon>Tanacetum</taxon>
    </lineage>
</organism>
<feature type="non-terminal residue" evidence="1">
    <location>
        <position position="151"/>
    </location>
</feature>
<comment type="caution">
    <text evidence="1">The sequence shown here is derived from an EMBL/GenBank/DDBJ whole genome shotgun (WGS) entry which is preliminary data.</text>
</comment>
<dbReference type="EMBL" id="BKCJ011557811">
    <property type="protein sequence ID" value="GFD41698.1"/>
    <property type="molecule type" value="Genomic_DNA"/>
</dbReference>